<name>A0A3N4GCC5_9LACT</name>
<evidence type="ECO:0000256" key="4">
    <source>
        <dbReference type="ARBA" id="ARBA00023163"/>
    </source>
</evidence>
<dbReference type="GO" id="GO:0009401">
    <property type="term" value="P:phosphoenolpyruvate-dependent sugar phosphotransferase system"/>
    <property type="evidence" value="ECO:0007669"/>
    <property type="project" value="InterPro"/>
</dbReference>
<protein>
    <submittedName>
        <fullName evidence="8">PRD domain-containing protein</fullName>
    </submittedName>
</protein>
<evidence type="ECO:0000259" key="6">
    <source>
        <dbReference type="PROSITE" id="PS51099"/>
    </source>
</evidence>
<keyword evidence="2" id="KW-0805">Transcription regulation</keyword>
<proteinExistence type="predicted"/>
<dbReference type="Pfam" id="PF05043">
    <property type="entry name" value="Mga"/>
    <property type="match status" value="1"/>
</dbReference>
<dbReference type="SUPFAM" id="SSF55804">
    <property type="entry name" value="Phoshotransferase/anion transport protein"/>
    <property type="match status" value="1"/>
</dbReference>
<feature type="domain" description="PTS EIIA type-2" evidence="5">
    <location>
        <begin position="531"/>
        <end position="677"/>
    </location>
</feature>
<dbReference type="InterPro" id="IPR002178">
    <property type="entry name" value="PTS_EIIA_type-2_dom"/>
</dbReference>
<dbReference type="EMBL" id="RKMG01000015">
    <property type="protein sequence ID" value="RPA60459.1"/>
    <property type="molecule type" value="Genomic_DNA"/>
</dbReference>
<dbReference type="InterPro" id="IPR007737">
    <property type="entry name" value="Mga_HTH"/>
</dbReference>
<evidence type="ECO:0000256" key="1">
    <source>
        <dbReference type="ARBA" id="ARBA00022737"/>
    </source>
</evidence>
<gene>
    <name evidence="8" type="ORF">EF384_05570</name>
</gene>
<evidence type="ECO:0000313" key="8">
    <source>
        <dbReference type="EMBL" id="RPA60459.1"/>
    </source>
</evidence>
<dbReference type="InterPro" id="IPR016152">
    <property type="entry name" value="PTrfase/Anion_transptr"/>
</dbReference>
<evidence type="ECO:0000313" key="9">
    <source>
        <dbReference type="Proteomes" id="UP000273977"/>
    </source>
</evidence>
<keyword evidence="3" id="KW-0010">Activator</keyword>
<dbReference type="Pfam" id="PF00359">
    <property type="entry name" value="PTS_EIIA_2"/>
    <property type="match status" value="1"/>
</dbReference>
<dbReference type="GO" id="GO:0006355">
    <property type="term" value="P:regulation of DNA-templated transcription"/>
    <property type="evidence" value="ECO:0007669"/>
    <property type="project" value="InterPro"/>
</dbReference>
<dbReference type="Gene3D" id="1.10.10.10">
    <property type="entry name" value="Winged helix-like DNA-binding domain superfamily/Winged helix DNA-binding domain"/>
    <property type="match status" value="1"/>
</dbReference>
<keyword evidence="4" id="KW-0804">Transcription</keyword>
<dbReference type="PROSITE" id="PS51099">
    <property type="entry name" value="PTS_EIIB_TYPE_2"/>
    <property type="match status" value="1"/>
</dbReference>
<dbReference type="Gene3D" id="1.10.1790.10">
    <property type="entry name" value="PRD domain"/>
    <property type="match status" value="1"/>
</dbReference>
<dbReference type="PROSITE" id="PS51094">
    <property type="entry name" value="PTS_EIIA_TYPE_2"/>
    <property type="match status" value="1"/>
</dbReference>
<dbReference type="InterPro" id="IPR036634">
    <property type="entry name" value="PRD_sf"/>
</dbReference>
<sequence>MYFTKREKIILGVLLDYPNGVNQQDLQDILGVSKRTVYRELANIEDSVAQFHLTVVKPRNDGYYLEGSEEDKQALYQALHQTPFSTFSKAQRQNALALTFLMQDQVDTIDAIAADYKVSERTLSTDLAMIRSSFAEYGIEFQTDRNGNQTVVGDEIILRQLIVNLLDLNIKEYEFFQLMKAKDFAQVDQEDYFLQLVPSAIYQLIHHIFNQGFAKDQFAILPDNQLKTIIISFAVNILRIEQGHEIESEILAKGQSAHFIRLSHQLYELVAKNRHLAVSMNERHFFARQLEGMNFNKRQNIFSQNFNTELSYQVAELTRRISNQTGYDFRQDNTLYEDLMTHLNAALKRVDQGMVSIDDNILDKITSKYPNLHAAVGESLKEVFPAKNFNNEEIAYIVIHYASSIERQPISSNIKVVILTAGGFGTSKILEGRFKNKIPEIQNLEIYKISQMDTIKFNEVDLILSTSYLPGFDYNYKVISPLLLDDEIMSLRQEVKNLSQMKSGGFNNDRMQMRADERFDKLFRLVNSANQILENFDIVDVVAGDSVEETLLAIVKDIDATIVSDPEMVTDKVIHRYLEAPIGIPHSNIALFHSTNQWVQAPFFKIYQLDKSFSILGMDKEPIDLERILLLLAPEPLSDENEILLGKISSSIIDNDLNTEIYKSGTKGIVFQLLSSLFVEETTRIE</sequence>
<keyword evidence="1" id="KW-0677">Repeat</keyword>
<dbReference type="CDD" id="cd05568">
    <property type="entry name" value="PTS_IIB_bgl_like"/>
    <property type="match status" value="1"/>
</dbReference>
<evidence type="ECO:0000259" key="7">
    <source>
        <dbReference type="PROSITE" id="PS51372"/>
    </source>
</evidence>
<dbReference type="InterPro" id="IPR036388">
    <property type="entry name" value="WH-like_DNA-bd_sf"/>
</dbReference>
<dbReference type="PROSITE" id="PS51372">
    <property type="entry name" value="PRD_2"/>
    <property type="match status" value="1"/>
</dbReference>
<evidence type="ECO:0000259" key="5">
    <source>
        <dbReference type="PROSITE" id="PS51094"/>
    </source>
</evidence>
<organism evidence="8 9">
    <name type="scientific">Aerococcus agrisoli</name>
    <dbReference type="NCBI Taxonomy" id="2487350"/>
    <lineage>
        <taxon>Bacteria</taxon>
        <taxon>Bacillati</taxon>
        <taxon>Bacillota</taxon>
        <taxon>Bacilli</taxon>
        <taxon>Lactobacillales</taxon>
        <taxon>Aerococcaceae</taxon>
        <taxon>Aerococcus</taxon>
    </lineage>
</organism>
<dbReference type="RefSeq" id="WP_123780083.1">
    <property type="nucleotide sequence ID" value="NZ_RKMG01000015.1"/>
</dbReference>
<reference evidence="8 9" key="1">
    <citation type="submission" date="2018-11" db="EMBL/GenBank/DDBJ databases">
        <title>Aerococcus sp. SJQ22, whole genome shotgun sequence.</title>
        <authorList>
            <person name="Sun L."/>
            <person name="Gao X."/>
            <person name="Chen W."/>
            <person name="Huang K."/>
        </authorList>
    </citation>
    <scope>NUCLEOTIDE SEQUENCE [LARGE SCALE GENOMIC DNA]</scope>
    <source>
        <strain evidence="8 9">SJQ22</strain>
    </source>
</reference>
<dbReference type="Pfam" id="PF00874">
    <property type="entry name" value="PRD"/>
    <property type="match status" value="1"/>
</dbReference>
<feature type="domain" description="PTS EIIB type-2" evidence="6">
    <location>
        <begin position="414"/>
        <end position="503"/>
    </location>
</feature>
<dbReference type="SUPFAM" id="SSF46785">
    <property type="entry name" value="Winged helix' DNA-binding domain"/>
    <property type="match status" value="1"/>
</dbReference>
<dbReference type="Proteomes" id="UP000273977">
    <property type="component" value="Unassembled WGS sequence"/>
</dbReference>
<dbReference type="PANTHER" id="PTHR30185:SF18">
    <property type="entry name" value="TRANSCRIPTIONAL REGULATOR MTLR"/>
    <property type="match status" value="1"/>
</dbReference>
<evidence type="ECO:0000256" key="3">
    <source>
        <dbReference type="ARBA" id="ARBA00023159"/>
    </source>
</evidence>
<dbReference type="AlphaFoldDB" id="A0A3N4GCC5"/>
<dbReference type="InterPro" id="IPR013011">
    <property type="entry name" value="PTS_EIIB_2"/>
</dbReference>
<feature type="domain" description="PRD" evidence="7">
    <location>
        <begin position="305"/>
        <end position="411"/>
    </location>
</feature>
<accession>A0A3N4GCC5</accession>
<dbReference type="InterPro" id="IPR050661">
    <property type="entry name" value="BglG_antiterminators"/>
</dbReference>
<keyword evidence="9" id="KW-1185">Reference proteome</keyword>
<dbReference type="Gene3D" id="3.40.930.10">
    <property type="entry name" value="Mannitol-specific EII, Chain A"/>
    <property type="match status" value="1"/>
</dbReference>
<dbReference type="OrthoDB" id="9776005at2"/>
<dbReference type="GO" id="GO:0008982">
    <property type="term" value="F:protein-N(PI)-phosphohistidine-sugar phosphotransferase activity"/>
    <property type="evidence" value="ECO:0007669"/>
    <property type="project" value="InterPro"/>
</dbReference>
<evidence type="ECO:0000256" key="2">
    <source>
        <dbReference type="ARBA" id="ARBA00023015"/>
    </source>
</evidence>
<dbReference type="InterPro" id="IPR011608">
    <property type="entry name" value="PRD"/>
</dbReference>
<dbReference type="PANTHER" id="PTHR30185">
    <property type="entry name" value="CRYPTIC BETA-GLUCOSIDE BGL OPERON ANTITERMINATOR"/>
    <property type="match status" value="1"/>
</dbReference>
<dbReference type="SUPFAM" id="SSF63520">
    <property type="entry name" value="PTS-regulatory domain, PRD"/>
    <property type="match status" value="1"/>
</dbReference>
<comment type="caution">
    <text evidence="8">The sequence shown here is derived from an EMBL/GenBank/DDBJ whole genome shotgun (WGS) entry which is preliminary data.</text>
</comment>
<dbReference type="InterPro" id="IPR036390">
    <property type="entry name" value="WH_DNA-bd_sf"/>
</dbReference>